<organism evidence="3 4">
    <name type="scientific">Malassezia nana</name>
    <dbReference type="NCBI Taxonomy" id="180528"/>
    <lineage>
        <taxon>Eukaryota</taxon>
        <taxon>Fungi</taxon>
        <taxon>Dikarya</taxon>
        <taxon>Basidiomycota</taxon>
        <taxon>Ustilaginomycotina</taxon>
        <taxon>Malasseziomycetes</taxon>
        <taxon>Malasseziales</taxon>
        <taxon>Malasseziaceae</taxon>
        <taxon>Malassezia</taxon>
    </lineage>
</organism>
<dbReference type="AlphaFoldDB" id="A0AAF0EQ68"/>
<evidence type="ECO:0000313" key="3">
    <source>
        <dbReference type="EMBL" id="WFD28904.1"/>
    </source>
</evidence>
<sequence>MATSAAGRGAAYELACQCTLTTWLGMQLDRTGGRGDRGVDLRGWWAPGQAGGDAYRVVVQCKAAKKAVGPVIVRELEGTLLRAGWKEPRPDTAPVPLFAVLASSSGFTQHALLHMRSSPMPMLLLHLAADASQATVPERLPCRGFVWNEALAGRHGLLRGAYEAVWLAHPKAPPVLALYQGGARLC</sequence>
<evidence type="ECO:0000256" key="1">
    <source>
        <dbReference type="ARBA" id="ARBA00004173"/>
    </source>
</evidence>
<accession>A0AAF0EQ68</accession>
<reference evidence="3" key="1">
    <citation type="submission" date="2023-03" db="EMBL/GenBank/DDBJ databases">
        <title>Mating type loci evolution in Malassezia.</title>
        <authorList>
            <person name="Coelho M.A."/>
        </authorList>
    </citation>
    <scope>NUCLEOTIDE SEQUENCE</scope>
    <source>
        <strain evidence="3">CBS 9557</strain>
    </source>
</reference>
<gene>
    <name evidence="3" type="ORF">MNAN1_003920</name>
</gene>
<dbReference type="Pfam" id="PF10356">
    <property type="entry name" value="RRG7"/>
    <property type="match status" value="2"/>
</dbReference>
<dbReference type="PANTHER" id="PTHR28133">
    <property type="entry name" value="REQUIRED FOR RESPIRATORY GROWTH PROTEIN 7, MITOCHONDRIAL"/>
    <property type="match status" value="1"/>
</dbReference>
<protein>
    <recommendedName>
        <fullName evidence="5">Restriction endonuclease type IV Mrr domain-containing protein</fullName>
    </recommendedName>
</protein>
<dbReference type="Gene3D" id="3.40.1350.10">
    <property type="match status" value="1"/>
</dbReference>
<name>A0AAF0EQ68_9BASI</name>
<evidence type="ECO:0008006" key="5">
    <source>
        <dbReference type="Google" id="ProtNLM"/>
    </source>
</evidence>
<dbReference type="InterPro" id="IPR018828">
    <property type="entry name" value="RRG7"/>
</dbReference>
<dbReference type="EMBL" id="CP119899">
    <property type="protein sequence ID" value="WFD28904.1"/>
    <property type="molecule type" value="Genomic_DNA"/>
</dbReference>
<dbReference type="InterPro" id="IPR011856">
    <property type="entry name" value="tRNA_endonuc-like_dom_sf"/>
</dbReference>
<proteinExistence type="predicted"/>
<keyword evidence="2" id="KW-0496">Mitochondrion</keyword>
<dbReference type="GO" id="GO:0005739">
    <property type="term" value="C:mitochondrion"/>
    <property type="evidence" value="ECO:0007669"/>
    <property type="project" value="UniProtKB-SubCell"/>
</dbReference>
<dbReference type="Proteomes" id="UP001213623">
    <property type="component" value="Chromosome 8"/>
</dbReference>
<keyword evidence="4" id="KW-1185">Reference proteome</keyword>
<dbReference type="PANTHER" id="PTHR28133:SF1">
    <property type="entry name" value="REQUIRED FOR RESPIRATORY GROWTH PROTEIN 7, MITOCHONDRIAL"/>
    <property type="match status" value="1"/>
</dbReference>
<comment type="subcellular location">
    <subcellularLocation>
        <location evidence="1">Mitochondrion</location>
    </subcellularLocation>
</comment>
<evidence type="ECO:0000256" key="2">
    <source>
        <dbReference type="ARBA" id="ARBA00023128"/>
    </source>
</evidence>
<evidence type="ECO:0000313" key="4">
    <source>
        <dbReference type="Proteomes" id="UP001213623"/>
    </source>
</evidence>
<dbReference type="GO" id="GO:0003676">
    <property type="term" value="F:nucleic acid binding"/>
    <property type="evidence" value="ECO:0007669"/>
    <property type="project" value="InterPro"/>
</dbReference>